<name>A0A0B0P9S9_GOSAR</name>
<protein>
    <submittedName>
        <fullName evidence="1">Uncharacterized protein</fullName>
    </submittedName>
</protein>
<dbReference type="AlphaFoldDB" id="A0A0B0P9S9"/>
<proteinExistence type="predicted"/>
<organism evidence="1 2">
    <name type="scientific">Gossypium arboreum</name>
    <name type="common">Tree cotton</name>
    <name type="synonym">Gossypium nanking</name>
    <dbReference type="NCBI Taxonomy" id="29729"/>
    <lineage>
        <taxon>Eukaryota</taxon>
        <taxon>Viridiplantae</taxon>
        <taxon>Streptophyta</taxon>
        <taxon>Embryophyta</taxon>
        <taxon>Tracheophyta</taxon>
        <taxon>Spermatophyta</taxon>
        <taxon>Magnoliopsida</taxon>
        <taxon>eudicotyledons</taxon>
        <taxon>Gunneridae</taxon>
        <taxon>Pentapetalae</taxon>
        <taxon>rosids</taxon>
        <taxon>malvids</taxon>
        <taxon>Malvales</taxon>
        <taxon>Malvaceae</taxon>
        <taxon>Malvoideae</taxon>
        <taxon>Gossypium</taxon>
    </lineage>
</organism>
<sequence>MSQTCLTLAQCLADACPRNVLRWLSSSRPRHVPNMSYTSDHNIADACPRHFLH</sequence>
<dbReference type="Proteomes" id="UP000032142">
    <property type="component" value="Unassembled WGS sequence"/>
</dbReference>
<dbReference type="EMBL" id="KN416943">
    <property type="protein sequence ID" value="KHG20884.1"/>
    <property type="molecule type" value="Genomic_DNA"/>
</dbReference>
<gene>
    <name evidence="1" type="ORF">F383_26891</name>
</gene>
<keyword evidence="2" id="KW-1185">Reference proteome</keyword>
<reference evidence="2" key="1">
    <citation type="submission" date="2014-09" db="EMBL/GenBank/DDBJ databases">
        <authorList>
            <person name="Mudge J."/>
            <person name="Ramaraj T."/>
            <person name="Lindquist I.E."/>
            <person name="Bharti A.K."/>
            <person name="Sundararajan A."/>
            <person name="Cameron C.T."/>
            <person name="Woodward J.E."/>
            <person name="May G.D."/>
            <person name="Brubaker C."/>
            <person name="Broadhvest J."/>
            <person name="Wilkins T.A."/>
        </authorList>
    </citation>
    <scope>NUCLEOTIDE SEQUENCE</scope>
    <source>
        <strain evidence="2">cv. AKA8401</strain>
    </source>
</reference>
<evidence type="ECO:0000313" key="2">
    <source>
        <dbReference type="Proteomes" id="UP000032142"/>
    </source>
</evidence>
<evidence type="ECO:0000313" key="1">
    <source>
        <dbReference type="EMBL" id="KHG20884.1"/>
    </source>
</evidence>
<accession>A0A0B0P9S9</accession>